<dbReference type="PRINTS" id="PR00077">
    <property type="entry name" value="GPDHDRGNASE"/>
</dbReference>
<reference evidence="3 4" key="1">
    <citation type="submission" date="2015-01" db="EMBL/GenBank/DDBJ databases">
        <title>The Genome Sequence of Cryptococcus gattii EJB2.</title>
        <authorList>
            <consortium name="The Broad Institute Genomics Platform"/>
            <person name="Cuomo C."/>
            <person name="Litvintseva A."/>
            <person name="Chen Y."/>
            <person name="Heitman J."/>
            <person name="Sun S."/>
            <person name="Springer D."/>
            <person name="Dromer F."/>
            <person name="Young S."/>
            <person name="Zeng Q."/>
            <person name="Gargeya S."/>
            <person name="Abouelleil A."/>
            <person name="Alvarado L."/>
            <person name="Chapman S.B."/>
            <person name="Gainer-Dewar J."/>
            <person name="Goldberg J."/>
            <person name="Griggs A."/>
            <person name="Gujja S."/>
            <person name="Hansen M."/>
            <person name="Howarth C."/>
            <person name="Imamovic A."/>
            <person name="Larimer J."/>
            <person name="Murphy C."/>
            <person name="Naylor J."/>
            <person name="Pearson M."/>
            <person name="Priest M."/>
            <person name="Roberts A."/>
            <person name="Saif S."/>
            <person name="Shea T."/>
            <person name="Sykes S."/>
            <person name="Wortman J."/>
            <person name="Nusbaum C."/>
            <person name="Birren B."/>
        </authorList>
    </citation>
    <scope>NUCLEOTIDE SEQUENCE [LARGE SCALE GENOMIC DNA]</scope>
    <source>
        <strain evidence="3 4">EJB2</strain>
    </source>
</reference>
<dbReference type="InterPro" id="IPR036291">
    <property type="entry name" value="NAD(P)-bd_dom_sf"/>
</dbReference>
<dbReference type="InterPro" id="IPR011128">
    <property type="entry name" value="G3P_DH_NAD-dep_N"/>
</dbReference>
<evidence type="ECO:0000256" key="1">
    <source>
        <dbReference type="ARBA" id="ARBA00023027"/>
    </source>
</evidence>
<dbReference type="SUPFAM" id="SSF51735">
    <property type="entry name" value="NAD(P)-binding Rossmann-fold domains"/>
    <property type="match status" value="1"/>
</dbReference>
<gene>
    <name evidence="3" type="ORF">I306_05660</name>
</gene>
<proteinExistence type="predicted"/>
<organism evidence="3 4">
    <name type="scientific">Cryptococcus gattii EJB2</name>
    <dbReference type="NCBI Taxonomy" id="1296103"/>
    <lineage>
        <taxon>Eukaryota</taxon>
        <taxon>Fungi</taxon>
        <taxon>Dikarya</taxon>
        <taxon>Basidiomycota</taxon>
        <taxon>Agaricomycotina</taxon>
        <taxon>Tremellomycetes</taxon>
        <taxon>Tremellales</taxon>
        <taxon>Cryptococcaceae</taxon>
        <taxon>Cryptococcus</taxon>
        <taxon>Cryptococcus gattii species complex</taxon>
    </lineage>
</organism>
<keyword evidence="4" id="KW-1185">Reference proteome</keyword>
<dbReference type="InterPro" id="IPR006168">
    <property type="entry name" value="G3P_DH_NAD-dep"/>
</dbReference>
<dbReference type="PANTHER" id="PTHR11728">
    <property type="entry name" value="GLYCEROL-3-PHOSPHATE DEHYDROGENASE"/>
    <property type="match status" value="1"/>
</dbReference>
<dbReference type="Gene3D" id="3.40.50.720">
    <property type="entry name" value="NAD(P)-binding Rossmann-like Domain"/>
    <property type="match status" value="1"/>
</dbReference>
<name>A0ABR5BNU8_9TREE</name>
<dbReference type="PANTHER" id="PTHR11728:SF8">
    <property type="entry name" value="GLYCEROL-3-PHOSPHATE DEHYDROGENASE [NAD(+)]-RELATED"/>
    <property type="match status" value="1"/>
</dbReference>
<evidence type="ECO:0000313" key="3">
    <source>
        <dbReference type="EMBL" id="KIR77326.1"/>
    </source>
</evidence>
<evidence type="ECO:0000313" key="4">
    <source>
        <dbReference type="Proteomes" id="UP000054272"/>
    </source>
</evidence>
<dbReference type="EMBL" id="KN848754">
    <property type="protein sequence ID" value="KIR77326.1"/>
    <property type="molecule type" value="Genomic_DNA"/>
</dbReference>
<feature type="domain" description="Glycerol-3-phosphate dehydrogenase NAD-dependent N-terminal" evidence="2">
    <location>
        <begin position="5"/>
        <end position="174"/>
    </location>
</feature>
<accession>A0ABR5BNU8</accession>
<protein>
    <recommendedName>
        <fullName evidence="2">Glycerol-3-phosphate dehydrogenase NAD-dependent N-terminal domain-containing protein</fullName>
    </recommendedName>
</protein>
<evidence type="ECO:0000259" key="2">
    <source>
        <dbReference type="Pfam" id="PF01210"/>
    </source>
</evidence>
<dbReference type="Proteomes" id="UP000054272">
    <property type="component" value="Unassembled WGS sequence"/>
</dbReference>
<keyword evidence="1" id="KW-0520">NAD</keyword>
<dbReference type="Pfam" id="PF01210">
    <property type="entry name" value="NAD_Gly3P_dh_N"/>
    <property type="match status" value="1"/>
</dbReference>
<sequence>MGKEKVAIVGSGNWGSAIARLAGMNTRKHPDVFDDSRVAVWVYEEEFEGKKLTEVINSEHENRKYLPGVKLEDNVVAIPDLKEAVKDATALIFVTPHQFLGRALDTLEGNVRKDAKAISLIKGVDVHGDDIHIFADVIEQRLGIPCSALSGANIANEVARDTFSETTIGYRNKEDGELWLKLFRMFLTRITAFWMKGRQG</sequence>